<evidence type="ECO:0000313" key="2">
    <source>
        <dbReference type="EMBL" id="KAG2562955.1"/>
    </source>
</evidence>
<sequence length="404" mass="44925">MGGDITRFRLQDATLHPPALSPDDGCAYVAERRNATTAFSETWSGHRIQVTLFLARPPRVSYLCVFCPDLDHAVFPLEPKILATEDDLVLLRIIRLPRLPSPYGPDSHRVGILRCGTSVQQRPHRGTAGDFYVVAGLCRAPNAVNPGEFVLCLHNSSFSIAWSTHNISLDEQQRRQYGSSFHHVNNKVIAIGGEAGTMGLPTPPLRYVRLPSPLGKTWKAWGLRWKLCLTFRGHYVNDGWMSRTWSRPDLSCKRESSGPMPPEVLGDGGMPLGLFKGLEMCQPIISLHDDDDGTVYFMVKKNRMDNKAWVIAVDMQNNTLQGVAEFAAGRTFGMSITFMHSMISRHLTTAPEAKGNLKRPGTVLLGSSNKMPRGFWMSMPPRDDDQEQHDAETQGNEDMILDGG</sequence>
<dbReference type="Proteomes" id="UP000823388">
    <property type="component" value="Chromosome 8K"/>
</dbReference>
<evidence type="ECO:0000313" key="3">
    <source>
        <dbReference type="Proteomes" id="UP000823388"/>
    </source>
</evidence>
<dbReference type="EMBL" id="CM029051">
    <property type="protein sequence ID" value="KAG2562955.1"/>
    <property type="molecule type" value="Genomic_DNA"/>
</dbReference>
<evidence type="ECO:0000256" key="1">
    <source>
        <dbReference type="SAM" id="MobiDB-lite"/>
    </source>
</evidence>
<name>A0A8T0PPE3_PANVG</name>
<accession>A0A8T0PPE3</accession>
<organism evidence="2 3">
    <name type="scientific">Panicum virgatum</name>
    <name type="common">Blackwell switchgrass</name>
    <dbReference type="NCBI Taxonomy" id="38727"/>
    <lineage>
        <taxon>Eukaryota</taxon>
        <taxon>Viridiplantae</taxon>
        <taxon>Streptophyta</taxon>
        <taxon>Embryophyta</taxon>
        <taxon>Tracheophyta</taxon>
        <taxon>Spermatophyta</taxon>
        <taxon>Magnoliopsida</taxon>
        <taxon>Liliopsida</taxon>
        <taxon>Poales</taxon>
        <taxon>Poaceae</taxon>
        <taxon>PACMAD clade</taxon>
        <taxon>Panicoideae</taxon>
        <taxon>Panicodae</taxon>
        <taxon>Paniceae</taxon>
        <taxon>Panicinae</taxon>
        <taxon>Panicum</taxon>
        <taxon>Panicum sect. Hiantes</taxon>
    </lineage>
</organism>
<keyword evidence="3" id="KW-1185">Reference proteome</keyword>
<dbReference type="PANTHER" id="PTHR33074:SF139">
    <property type="entry name" value="OS09G0567000 PROTEIN"/>
    <property type="match status" value="1"/>
</dbReference>
<proteinExistence type="predicted"/>
<dbReference type="AlphaFoldDB" id="A0A8T0PPE3"/>
<reference evidence="2" key="1">
    <citation type="submission" date="2020-05" db="EMBL/GenBank/DDBJ databases">
        <title>WGS assembly of Panicum virgatum.</title>
        <authorList>
            <person name="Lovell J.T."/>
            <person name="Jenkins J."/>
            <person name="Shu S."/>
            <person name="Juenger T.E."/>
            <person name="Schmutz J."/>
        </authorList>
    </citation>
    <scope>NUCLEOTIDE SEQUENCE</scope>
    <source>
        <strain evidence="2">AP13</strain>
    </source>
</reference>
<feature type="region of interest" description="Disordered" evidence="1">
    <location>
        <begin position="378"/>
        <end position="404"/>
    </location>
</feature>
<protein>
    <recommendedName>
        <fullName evidence="4">DUF1618 domain-containing protein</fullName>
    </recommendedName>
</protein>
<dbReference type="PANTHER" id="PTHR33074">
    <property type="entry name" value="EXPRESSED PROTEIN-RELATED"/>
    <property type="match status" value="1"/>
</dbReference>
<comment type="caution">
    <text evidence="2">The sequence shown here is derived from an EMBL/GenBank/DDBJ whole genome shotgun (WGS) entry which is preliminary data.</text>
</comment>
<evidence type="ECO:0008006" key="4">
    <source>
        <dbReference type="Google" id="ProtNLM"/>
    </source>
</evidence>
<gene>
    <name evidence="2" type="ORF">PVAP13_8KG319100</name>
</gene>